<dbReference type="InterPro" id="IPR017441">
    <property type="entry name" value="Protein_kinase_ATP_BS"/>
</dbReference>
<dbReference type="PROSITE" id="PS00108">
    <property type="entry name" value="PROTEIN_KINASE_ST"/>
    <property type="match status" value="1"/>
</dbReference>
<comment type="caution">
    <text evidence="9">The sequence shown here is derived from an EMBL/GenBank/DDBJ whole genome shotgun (WGS) entry which is preliminary data.</text>
</comment>
<dbReference type="CDD" id="cd14212">
    <property type="entry name" value="PKc_YAK1"/>
    <property type="match status" value="1"/>
</dbReference>
<keyword evidence="4" id="KW-0418">Kinase</keyword>
<feature type="region of interest" description="Disordered" evidence="7">
    <location>
        <begin position="774"/>
        <end position="793"/>
    </location>
</feature>
<name>A0A9D4U6H9_ADICA</name>
<keyword evidence="2" id="KW-0808">Transferase</keyword>
<evidence type="ECO:0000259" key="8">
    <source>
        <dbReference type="PROSITE" id="PS50011"/>
    </source>
</evidence>
<dbReference type="PANTHER" id="PTHR24058:SF17">
    <property type="entry name" value="HOMEODOMAIN INTERACTING PROTEIN KINASE, ISOFORM D"/>
    <property type="match status" value="1"/>
</dbReference>
<dbReference type="InterPro" id="IPR000719">
    <property type="entry name" value="Prot_kinase_dom"/>
</dbReference>
<evidence type="ECO:0000313" key="9">
    <source>
        <dbReference type="EMBL" id="KAI5062383.1"/>
    </source>
</evidence>
<dbReference type="Proteomes" id="UP000886520">
    <property type="component" value="Chromosome 22"/>
</dbReference>
<dbReference type="Pfam" id="PF00069">
    <property type="entry name" value="Pkinase"/>
    <property type="match status" value="1"/>
</dbReference>
<feature type="compositionally biased region" description="Low complexity" evidence="7">
    <location>
        <begin position="597"/>
        <end position="615"/>
    </location>
</feature>
<dbReference type="AlphaFoldDB" id="A0A9D4U6H9"/>
<proteinExistence type="predicted"/>
<dbReference type="InterPro" id="IPR008271">
    <property type="entry name" value="Ser/Thr_kinase_AS"/>
</dbReference>
<dbReference type="Gene3D" id="3.30.200.20">
    <property type="entry name" value="Phosphorylase Kinase, domain 1"/>
    <property type="match status" value="1"/>
</dbReference>
<evidence type="ECO:0000256" key="2">
    <source>
        <dbReference type="ARBA" id="ARBA00022679"/>
    </source>
</evidence>
<evidence type="ECO:0000256" key="6">
    <source>
        <dbReference type="PROSITE-ProRule" id="PRU10141"/>
    </source>
</evidence>
<dbReference type="GO" id="GO:0004713">
    <property type="term" value="F:protein tyrosine kinase activity"/>
    <property type="evidence" value="ECO:0007669"/>
    <property type="project" value="TreeGrafter"/>
</dbReference>
<keyword evidence="1" id="KW-0723">Serine/threonine-protein kinase</keyword>
<sequence length="929" mass="102990">MTSSELTLDEVKWRPSFRAYGSVDQQQLRGRRRLKSDPPIVVKLTRDIIQTFQCCNASFSYEDTLNPKRFLTNPSVPASNGGLDNENNDLILAVNGVLVNEHTNRRYIIKDLLGHGTFGQVAKCWGDEVNSFVAIKVIKNHPAYRQQAIVEISILNLLNGKYDPDDKHHIVRIFEHFMYKEHLCMVFEMLGLNLFELLRANNLRGISLNLIRSFSKQILTALSVLRDASVIHCDLKLENILLTTCLASAELKIIDFGSACREYRTIYSYIQSRFYRSPEVVLGHEYTAAIDMWSFGCIAAELFLGLPLFPAQSQYDLLQRMMNILRGRPPDHILKNSKNTSKYFKQTGAPSRYSENSEGHRSAYQFLSPEDYEKRETIRPAIGKHYFSEDWDLEMIILSYPMKKGMQPEEIEEEVQKRLVFLDFIKGLVNFDPSKRWTPRQAAQHPFVTQRQFTGSFQPPLEAPRMPTYQGMNVDHNPVSGHWLGAGLSPQFGSPHYYGHHLSYGSSHGSAETYGSYGDSLVESFGDPSRDFLNHQSPSAILHPCCEESPDTWRHVGHISANKGVGHTYLGMSPSSNFLEMSLGVSPSNFTPSNFTSPTSHLQHSSVSSPSFGSPGRYGPTSPARSSGGGASSLGKVAALGQFNKRRGFGSLVSASNVGTGGQSGGFESSSITWNGIHPNTLAHKLGSLPSSYNEGTSPLTSPRSFSEHGAQLRARSEMMSGPVLEQTQASKPPTYPTGSLGALISNAQSAGDDVSASNWDPNFSEDLLLESDEAETQHGSIQISPGERSGQEGLVGLNVENPTRGTASSYVTRQDGPQFSAYRQSSHFPYLEGGSHVTPDYGWGLRHLHLTHQAPQHISPSRLGQQSTQILLQQQQQLHQYSSFNLSLYEQLPHFVHQNLGSSQSFFQGPMNVGLPGAFSPTLSTKNS</sequence>
<evidence type="ECO:0000256" key="5">
    <source>
        <dbReference type="ARBA" id="ARBA00022840"/>
    </source>
</evidence>
<dbReference type="InterPro" id="IPR011009">
    <property type="entry name" value="Kinase-like_dom_sf"/>
</dbReference>
<dbReference type="PANTHER" id="PTHR24058">
    <property type="entry name" value="DUAL SPECIFICITY PROTEIN KINASE"/>
    <property type="match status" value="1"/>
</dbReference>
<accession>A0A9D4U6H9</accession>
<dbReference type="PROSITE" id="PS50011">
    <property type="entry name" value="PROTEIN_KINASE_DOM"/>
    <property type="match status" value="1"/>
</dbReference>
<protein>
    <recommendedName>
        <fullName evidence="8">Protein kinase domain-containing protein</fullName>
    </recommendedName>
</protein>
<feature type="binding site" evidence="6">
    <location>
        <position position="136"/>
    </location>
    <ligand>
        <name>ATP</name>
        <dbReference type="ChEBI" id="CHEBI:30616"/>
    </ligand>
</feature>
<dbReference type="Gene3D" id="1.10.510.10">
    <property type="entry name" value="Transferase(Phosphotransferase) domain 1"/>
    <property type="match status" value="1"/>
</dbReference>
<feature type="region of interest" description="Disordered" evidence="7">
    <location>
        <begin position="594"/>
        <end position="632"/>
    </location>
</feature>
<gene>
    <name evidence="9" type="ORF">GOP47_0022922</name>
</gene>
<dbReference type="GO" id="GO:0005737">
    <property type="term" value="C:cytoplasm"/>
    <property type="evidence" value="ECO:0007669"/>
    <property type="project" value="TreeGrafter"/>
</dbReference>
<dbReference type="SMART" id="SM00220">
    <property type="entry name" value="S_TKc"/>
    <property type="match status" value="1"/>
</dbReference>
<dbReference type="GO" id="GO:0005524">
    <property type="term" value="F:ATP binding"/>
    <property type="evidence" value="ECO:0007669"/>
    <property type="project" value="UniProtKB-UniRule"/>
</dbReference>
<dbReference type="InterPro" id="IPR050494">
    <property type="entry name" value="Ser_Thr_dual-spec_kinase"/>
</dbReference>
<dbReference type="GO" id="GO:0004674">
    <property type="term" value="F:protein serine/threonine kinase activity"/>
    <property type="evidence" value="ECO:0007669"/>
    <property type="project" value="UniProtKB-KW"/>
</dbReference>
<dbReference type="PROSITE" id="PS00107">
    <property type="entry name" value="PROTEIN_KINASE_ATP"/>
    <property type="match status" value="1"/>
</dbReference>
<keyword evidence="10" id="KW-1185">Reference proteome</keyword>
<dbReference type="OrthoDB" id="9332038at2759"/>
<evidence type="ECO:0000256" key="3">
    <source>
        <dbReference type="ARBA" id="ARBA00022741"/>
    </source>
</evidence>
<evidence type="ECO:0000313" key="10">
    <source>
        <dbReference type="Proteomes" id="UP000886520"/>
    </source>
</evidence>
<feature type="domain" description="Protein kinase" evidence="8">
    <location>
        <begin position="107"/>
        <end position="448"/>
    </location>
</feature>
<keyword evidence="5 6" id="KW-0067">ATP-binding</keyword>
<dbReference type="SUPFAM" id="SSF56112">
    <property type="entry name" value="Protein kinase-like (PK-like)"/>
    <property type="match status" value="1"/>
</dbReference>
<evidence type="ECO:0000256" key="1">
    <source>
        <dbReference type="ARBA" id="ARBA00022527"/>
    </source>
</evidence>
<evidence type="ECO:0000256" key="4">
    <source>
        <dbReference type="ARBA" id="ARBA00022777"/>
    </source>
</evidence>
<organism evidence="9 10">
    <name type="scientific">Adiantum capillus-veneris</name>
    <name type="common">Maidenhair fern</name>
    <dbReference type="NCBI Taxonomy" id="13818"/>
    <lineage>
        <taxon>Eukaryota</taxon>
        <taxon>Viridiplantae</taxon>
        <taxon>Streptophyta</taxon>
        <taxon>Embryophyta</taxon>
        <taxon>Tracheophyta</taxon>
        <taxon>Polypodiopsida</taxon>
        <taxon>Polypodiidae</taxon>
        <taxon>Polypodiales</taxon>
        <taxon>Pteridineae</taxon>
        <taxon>Pteridaceae</taxon>
        <taxon>Vittarioideae</taxon>
        <taxon>Adiantum</taxon>
    </lineage>
</organism>
<reference evidence="9" key="1">
    <citation type="submission" date="2021-01" db="EMBL/GenBank/DDBJ databases">
        <title>Adiantum capillus-veneris genome.</title>
        <authorList>
            <person name="Fang Y."/>
            <person name="Liao Q."/>
        </authorList>
    </citation>
    <scope>NUCLEOTIDE SEQUENCE</scope>
    <source>
        <strain evidence="9">H3</strain>
        <tissue evidence="9">Leaf</tissue>
    </source>
</reference>
<keyword evidence="3 6" id="KW-0547">Nucleotide-binding</keyword>
<dbReference type="EMBL" id="JABFUD020000022">
    <property type="protein sequence ID" value="KAI5062383.1"/>
    <property type="molecule type" value="Genomic_DNA"/>
</dbReference>
<evidence type="ECO:0000256" key="7">
    <source>
        <dbReference type="SAM" id="MobiDB-lite"/>
    </source>
</evidence>